<dbReference type="PANTHER" id="PTHR13288:SF8">
    <property type="entry name" value="SPLICING FACTOR 45"/>
    <property type="match status" value="1"/>
</dbReference>
<dbReference type="InterPro" id="IPR040052">
    <property type="entry name" value="RBM17"/>
</dbReference>
<dbReference type="InterPro" id="IPR035979">
    <property type="entry name" value="RBD_domain_sf"/>
</dbReference>
<dbReference type="FunFam" id="3.30.70.330:FF:000382">
    <property type="entry name" value="G-patch domain-containing protein"/>
    <property type="match status" value="1"/>
</dbReference>
<evidence type="ECO:0000313" key="9">
    <source>
        <dbReference type="Proteomes" id="UP000237144"/>
    </source>
</evidence>
<feature type="compositionally biased region" description="Basic and acidic residues" evidence="6">
    <location>
        <begin position="288"/>
        <end position="303"/>
    </location>
</feature>
<evidence type="ECO:0000256" key="2">
    <source>
        <dbReference type="ARBA" id="ARBA00022664"/>
    </source>
</evidence>
<evidence type="ECO:0000256" key="1">
    <source>
        <dbReference type="ARBA" id="ARBA00004123"/>
    </source>
</evidence>
<evidence type="ECO:0000256" key="6">
    <source>
        <dbReference type="SAM" id="MobiDB-lite"/>
    </source>
</evidence>
<feature type="compositionally biased region" description="Pro residues" evidence="6">
    <location>
        <begin position="358"/>
        <end position="370"/>
    </location>
</feature>
<dbReference type="PROSITE" id="PS50174">
    <property type="entry name" value="G_PATCH"/>
    <property type="match status" value="1"/>
</dbReference>
<name>A0A2S5B6L8_9BASI</name>
<dbReference type="GO" id="GO:0045292">
    <property type="term" value="P:mRNA cis splicing, via spliceosome"/>
    <property type="evidence" value="ECO:0007669"/>
    <property type="project" value="InterPro"/>
</dbReference>
<feature type="compositionally biased region" description="Low complexity" evidence="6">
    <location>
        <begin position="40"/>
        <end position="55"/>
    </location>
</feature>
<dbReference type="InterPro" id="IPR012677">
    <property type="entry name" value="Nucleotide-bd_a/b_plait_sf"/>
</dbReference>
<evidence type="ECO:0000313" key="8">
    <source>
        <dbReference type="EMBL" id="POY72424.1"/>
    </source>
</evidence>
<evidence type="ECO:0000259" key="7">
    <source>
        <dbReference type="PROSITE" id="PS50174"/>
    </source>
</evidence>
<evidence type="ECO:0000256" key="5">
    <source>
        <dbReference type="ARBA" id="ARBA00023242"/>
    </source>
</evidence>
<feature type="region of interest" description="Disordered" evidence="6">
    <location>
        <begin position="1"/>
        <end position="92"/>
    </location>
</feature>
<dbReference type="InterPro" id="IPR000467">
    <property type="entry name" value="G_patch_dom"/>
</dbReference>
<keyword evidence="2" id="KW-0507">mRNA processing</keyword>
<organism evidence="8 9">
    <name type="scientific">Rhodotorula taiwanensis</name>
    <dbReference type="NCBI Taxonomy" id="741276"/>
    <lineage>
        <taxon>Eukaryota</taxon>
        <taxon>Fungi</taxon>
        <taxon>Dikarya</taxon>
        <taxon>Basidiomycota</taxon>
        <taxon>Pucciniomycotina</taxon>
        <taxon>Microbotryomycetes</taxon>
        <taxon>Sporidiobolales</taxon>
        <taxon>Sporidiobolaceae</taxon>
        <taxon>Rhodotorula</taxon>
    </lineage>
</organism>
<comment type="subcellular location">
    <subcellularLocation>
        <location evidence="1">Nucleus</location>
    </subcellularLocation>
</comment>
<dbReference type="AlphaFoldDB" id="A0A2S5B6L8"/>
<dbReference type="SUPFAM" id="SSF54928">
    <property type="entry name" value="RNA-binding domain, RBD"/>
    <property type="match status" value="1"/>
</dbReference>
<dbReference type="EMBL" id="PJQD01000048">
    <property type="protein sequence ID" value="POY72424.1"/>
    <property type="molecule type" value="Genomic_DNA"/>
</dbReference>
<feature type="compositionally biased region" description="Basic and acidic residues" evidence="6">
    <location>
        <begin position="326"/>
        <end position="336"/>
    </location>
</feature>
<keyword evidence="4" id="KW-0508">mRNA splicing</keyword>
<accession>A0A2S5B6L8</accession>
<feature type="compositionally biased region" description="Low complexity" evidence="6">
    <location>
        <begin position="501"/>
        <end position="510"/>
    </location>
</feature>
<feature type="compositionally biased region" description="Polar residues" evidence="6">
    <location>
        <begin position="221"/>
        <end position="237"/>
    </location>
</feature>
<sequence>MSLYGGISFKGQAKPPSASTSPAPVAAAVEPEDRKPFDSPTHANPAQPQPAQTPATDEKPKSATWSAALRFAPTARKRPNQGGLATAGARPSASALALKSAFGAAADDDDDNDEGGNANKASGKPAAHGIPSGFRIAAVGKAALTAAPEKAPPVNKWSAVSRPVQEIKPFASTSGTGSGSGSRIASPATTAADDKARPRTRTRRIIANPPPMTLDDLPLSAASTPGTDVNGFAQSTAGKKLAAQQTKKRGKKKRGGNGADDPELAFADVPYDPARPCDYSAYKTHLRVMREQRRLQREEEERQRRSRRDGSYSGSSYYSEDEDEDRDRSKENEPLNKKPRFFAPPSSYDNGPSSTSALPPPASYEPPSAPPREETGDEAYARRLALSQGNTAGAGLGARPPPPAFTPASTKEETGDEAYQRRVAMSQRREETGEEAYLRRMALSQGGPAGASAPPPVAPRFVSSSNPPFVPPPPPPGFVPPPAGFAPPGFAPASFDPSTTAAPAAFQAAAVPPPPPAFQPAGAAAPASGGNDALDAAQAKAREIAAKLSKLGGAFAAPPPAPAEAGTQAHAMNPQAPAFAPASTTAGGGAPGIGAASAEPDDRSFAERMMSRFGWEEGKGLGAQESGITSALAVHRAPATASNTKKNKKKEAEAQQPAPTGMASRSVVVDSSREQRLAEQRAQMGGDASRVVLLTNMCGRDEVDDDLPGEVAEEANKIGVVERCFVYLVPGETRDDEAVRIFLVMSGLAGGYNAVRSFDGRFFGGRTVRARFYDDRAFHAAQYDL</sequence>
<dbReference type="SMART" id="SM00443">
    <property type="entry name" value="G_patch"/>
    <property type="match status" value="1"/>
</dbReference>
<keyword evidence="9" id="KW-1185">Reference proteome</keyword>
<dbReference type="SMART" id="SM00361">
    <property type="entry name" value="RRM_1"/>
    <property type="match status" value="1"/>
</dbReference>
<feature type="region of interest" description="Disordered" evidence="6">
    <location>
        <begin position="636"/>
        <end position="667"/>
    </location>
</feature>
<dbReference type="InterPro" id="IPR003954">
    <property type="entry name" value="RRM_euk-type"/>
</dbReference>
<dbReference type="Pfam" id="PF01585">
    <property type="entry name" value="G-patch"/>
    <property type="match status" value="1"/>
</dbReference>
<evidence type="ECO:0000256" key="3">
    <source>
        <dbReference type="ARBA" id="ARBA00022884"/>
    </source>
</evidence>
<feature type="region of interest" description="Disordered" evidence="6">
    <location>
        <begin position="168"/>
        <end position="537"/>
    </location>
</feature>
<proteinExistence type="predicted"/>
<feature type="compositionally biased region" description="Pro residues" evidence="6">
    <location>
        <begin position="468"/>
        <end position="485"/>
    </location>
</feature>
<protein>
    <recommendedName>
        <fullName evidence="7">G-patch domain-containing protein</fullName>
    </recommendedName>
</protein>
<feature type="domain" description="G-patch" evidence="7">
    <location>
        <begin position="602"/>
        <end position="634"/>
    </location>
</feature>
<dbReference type="OrthoDB" id="5411533at2759"/>
<keyword evidence="5" id="KW-0539">Nucleus</keyword>
<dbReference type="Gene3D" id="3.30.70.330">
    <property type="match status" value="1"/>
</dbReference>
<comment type="caution">
    <text evidence="8">The sequence shown here is derived from an EMBL/GenBank/DDBJ whole genome shotgun (WGS) entry which is preliminary data.</text>
</comment>
<feature type="compositionally biased region" description="Low complexity" evidence="6">
    <location>
        <begin position="574"/>
        <end position="585"/>
    </location>
</feature>
<reference evidence="8 9" key="1">
    <citation type="journal article" date="2018" name="Front. Microbiol.">
        <title>Prospects for Fungal Bioremediation of Acidic Radioactive Waste Sites: Characterization and Genome Sequence of Rhodotorula taiwanensis MD1149.</title>
        <authorList>
            <person name="Tkavc R."/>
            <person name="Matrosova V.Y."/>
            <person name="Grichenko O.E."/>
            <person name="Gostincar C."/>
            <person name="Volpe R.P."/>
            <person name="Klimenkova P."/>
            <person name="Gaidamakova E.K."/>
            <person name="Zhou C.E."/>
            <person name="Stewart B.J."/>
            <person name="Lyman M.G."/>
            <person name="Malfatti S.A."/>
            <person name="Rubinfeld B."/>
            <person name="Courtot M."/>
            <person name="Singh J."/>
            <person name="Dalgard C.L."/>
            <person name="Hamilton T."/>
            <person name="Frey K.G."/>
            <person name="Gunde-Cimerman N."/>
            <person name="Dugan L."/>
            <person name="Daly M.J."/>
        </authorList>
    </citation>
    <scope>NUCLEOTIDE SEQUENCE [LARGE SCALE GENOMIC DNA]</scope>
    <source>
        <strain evidence="8 9">MD1149</strain>
    </source>
</reference>
<evidence type="ECO:0000256" key="4">
    <source>
        <dbReference type="ARBA" id="ARBA00023187"/>
    </source>
</evidence>
<dbReference type="GO" id="GO:0071011">
    <property type="term" value="C:precatalytic spliceosome"/>
    <property type="evidence" value="ECO:0007669"/>
    <property type="project" value="TreeGrafter"/>
</dbReference>
<dbReference type="GO" id="GO:0003723">
    <property type="term" value="F:RNA binding"/>
    <property type="evidence" value="ECO:0007669"/>
    <property type="project" value="UniProtKB-KW"/>
</dbReference>
<feature type="region of interest" description="Disordered" evidence="6">
    <location>
        <begin position="104"/>
        <end position="131"/>
    </location>
</feature>
<feature type="compositionally biased region" description="Basic residues" evidence="6">
    <location>
        <begin position="246"/>
        <end position="255"/>
    </location>
</feature>
<keyword evidence="3" id="KW-0694">RNA-binding</keyword>
<dbReference type="Proteomes" id="UP000237144">
    <property type="component" value="Unassembled WGS sequence"/>
</dbReference>
<feature type="compositionally biased region" description="Low complexity" evidence="6">
    <location>
        <begin position="15"/>
        <end position="29"/>
    </location>
</feature>
<feature type="region of interest" description="Disordered" evidence="6">
    <location>
        <begin position="553"/>
        <end position="602"/>
    </location>
</feature>
<gene>
    <name evidence="8" type="ORF">BMF94_4250</name>
</gene>
<dbReference type="STRING" id="741276.A0A2S5B6L8"/>
<dbReference type="PANTHER" id="PTHR13288">
    <property type="entry name" value="SPLICING FACTOR 45 SPF45"/>
    <property type="match status" value="1"/>
</dbReference>